<dbReference type="PRINTS" id="PR00385">
    <property type="entry name" value="P450"/>
</dbReference>
<dbReference type="Gene3D" id="1.10.630.10">
    <property type="entry name" value="Cytochrome P450"/>
    <property type="match status" value="1"/>
</dbReference>
<evidence type="ECO:0000256" key="8">
    <source>
        <dbReference type="PIRSR" id="PIRSR602401-1"/>
    </source>
</evidence>
<keyword evidence="6 8" id="KW-0408">Iron</keyword>
<comment type="cofactor">
    <cofactor evidence="1 8">
        <name>heme</name>
        <dbReference type="ChEBI" id="CHEBI:30413"/>
    </cofactor>
</comment>
<keyword evidence="10" id="KW-1133">Transmembrane helix</keyword>
<comment type="similarity">
    <text evidence="2 9">Belongs to the cytochrome P450 family.</text>
</comment>
<dbReference type="InterPro" id="IPR001128">
    <property type="entry name" value="Cyt_P450"/>
</dbReference>
<evidence type="ECO:0000256" key="4">
    <source>
        <dbReference type="ARBA" id="ARBA00022723"/>
    </source>
</evidence>
<keyword evidence="7 9" id="KW-0503">Monooxygenase</keyword>
<accession>A0AAV7E6X0</accession>
<evidence type="ECO:0000256" key="1">
    <source>
        <dbReference type="ARBA" id="ARBA00001971"/>
    </source>
</evidence>
<dbReference type="GO" id="GO:0005506">
    <property type="term" value="F:iron ion binding"/>
    <property type="evidence" value="ECO:0007669"/>
    <property type="project" value="InterPro"/>
</dbReference>
<organism evidence="11 12">
    <name type="scientific">Aristolochia fimbriata</name>
    <name type="common">White veined hardy Dutchman's pipe vine</name>
    <dbReference type="NCBI Taxonomy" id="158543"/>
    <lineage>
        <taxon>Eukaryota</taxon>
        <taxon>Viridiplantae</taxon>
        <taxon>Streptophyta</taxon>
        <taxon>Embryophyta</taxon>
        <taxon>Tracheophyta</taxon>
        <taxon>Spermatophyta</taxon>
        <taxon>Magnoliopsida</taxon>
        <taxon>Magnoliidae</taxon>
        <taxon>Piperales</taxon>
        <taxon>Aristolochiaceae</taxon>
        <taxon>Aristolochia</taxon>
    </lineage>
</organism>
<dbReference type="PANTHER" id="PTHR47955">
    <property type="entry name" value="CYTOCHROME P450 FAMILY 71 PROTEIN"/>
    <property type="match status" value="1"/>
</dbReference>
<dbReference type="InterPro" id="IPR036396">
    <property type="entry name" value="Cyt_P450_sf"/>
</dbReference>
<evidence type="ECO:0000256" key="10">
    <source>
        <dbReference type="SAM" id="Phobius"/>
    </source>
</evidence>
<dbReference type="SUPFAM" id="SSF48264">
    <property type="entry name" value="Cytochrome P450"/>
    <property type="match status" value="1"/>
</dbReference>
<dbReference type="InterPro" id="IPR017972">
    <property type="entry name" value="Cyt_P450_CS"/>
</dbReference>
<dbReference type="Proteomes" id="UP000825729">
    <property type="component" value="Unassembled WGS sequence"/>
</dbReference>
<keyword evidence="5 9" id="KW-0560">Oxidoreductase</keyword>
<protein>
    <recommendedName>
        <fullName evidence="13">Cytochrome P450</fullName>
    </recommendedName>
</protein>
<dbReference type="PRINTS" id="PR00463">
    <property type="entry name" value="EP450I"/>
</dbReference>
<dbReference type="GO" id="GO:0004497">
    <property type="term" value="F:monooxygenase activity"/>
    <property type="evidence" value="ECO:0007669"/>
    <property type="project" value="UniProtKB-KW"/>
</dbReference>
<evidence type="ECO:0008006" key="13">
    <source>
        <dbReference type="Google" id="ProtNLM"/>
    </source>
</evidence>
<evidence type="ECO:0000256" key="5">
    <source>
        <dbReference type="ARBA" id="ARBA00023002"/>
    </source>
</evidence>
<dbReference type="EMBL" id="JAINDJ010000006">
    <property type="protein sequence ID" value="KAG9443576.1"/>
    <property type="molecule type" value="Genomic_DNA"/>
</dbReference>
<keyword evidence="12" id="KW-1185">Reference proteome</keyword>
<evidence type="ECO:0000313" key="11">
    <source>
        <dbReference type="EMBL" id="KAG9443576.1"/>
    </source>
</evidence>
<evidence type="ECO:0000313" key="12">
    <source>
        <dbReference type="Proteomes" id="UP000825729"/>
    </source>
</evidence>
<evidence type="ECO:0000256" key="7">
    <source>
        <dbReference type="ARBA" id="ARBA00023033"/>
    </source>
</evidence>
<keyword evidence="10" id="KW-0812">Transmembrane</keyword>
<evidence type="ECO:0000256" key="2">
    <source>
        <dbReference type="ARBA" id="ARBA00010617"/>
    </source>
</evidence>
<dbReference type="Pfam" id="PF00067">
    <property type="entry name" value="p450"/>
    <property type="match status" value="1"/>
</dbReference>
<dbReference type="CDD" id="cd11072">
    <property type="entry name" value="CYP71-like"/>
    <property type="match status" value="1"/>
</dbReference>
<evidence type="ECO:0000256" key="6">
    <source>
        <dbReference type="ARBA" id="ARBA00023004"/>
    </source>
</evidence>
<gene>
    <name evidence="11" type="ORF">H6P81_014916</name>
</gene>
<proteinExistence type="inferred from homology"/>
<dbReference type="PANTHER" id="PTHR47955:SF8">
    <property type="entry name" value="CYTOCHROME P450 71D11-LIKE"/>
    <property type="match status" value="1"/>
</dbReference>
<keyword evidence="4 8" id="KW-0479">Metal-binding</keyword>
<keyword evidence="10" id="KW-0472">Membrane</keyword>
<dbReference type="GO" id="GO:0016705">
    <property type="term" value="F:oxidoreductase activity, acting on paired donors, with incorporation or reduction of molecular oxygen"/>
    <property type="evidence" value="ECO:0007669"/>
    <property type="project" value="InterPro"/>
</dbReference>
<feature type="binding site" description="axial binding residue" evidence="8">
    <location>
        <position position="450"/>
    </location>
    <ligand>
        <name>heme</name>
        <dbReference type="ChEBI" id="CHEBI:30413"/>
    </ligand>
    <ligandPart>
        <name>Fe</name>
        <dbReference type="ChEBI" id="CHEBI:18248"/>
    </ligandPart>
</feature>
<dbReference type="AlphaFoldDB" id="A0AAV7E6X0"/>
<dbReference type="InterPro" id="IPR002401">
    <property type="entry name" value="Cyt_P450_E_grp-I"/>
</dbReference>
<sequence length="566" mass="64088">MDLNLIPSNPFLISVLLLLLILLLKKKRSSGGTGQKLPPGPWKLPVIGSIHHMASGSLPHHTLKDLSKRYGPLMHLQMGEVPLVVASTVEAAKEVMKTHDLSFASRPVDMPTVKYNTYGCTDVAFAPYGAYWRQMRKICVLELLTVKRVESFRFIREEEVLDTLSSIAVPCKSPVNLTRKFYHLTNNIVARAAFGDRSQYVDKFLSVIGDAIREAGGFKVADLFPSSKLLFWITGMKAKMEKNHLKLDEIMSKILDECRVKYKIKNQLDGVKYTDENFVDILLRLQQQGNFEVPITDNNIKAVILDVFTAGSETSTNVLSWTMSELMRNPRVMMKAQEEVREVLKGKEKVSEADIQNLEYLKMVVKEALRLHPPLPLLLPRETREKCQVMGYEIPPKTRVITNVWAIGRDPLIWGEDSERFRPERFADNSIDFKGGNFELLPFGSGRRMCPGITFGIADVELPLALLLYHFNWEIPDAMKPEDIDMTEMGEVPLVPLVVASTAETAKEVMKTTHDLSFANMPLLHVDSSYATFFFFEQAMGTRSLPYDQASQLVYLERLHGTLCLM</sequence>
<dbReference type="FunFam" id="1.10.630.10:FF:000008">
    <property type="entry name" value="Cytochrome P450 71D8"/>
    <property type="match status" value="1"/>
</dbReference>
<evidence type="ECO:0000256" key="9">
    <source>
        <dbReference type="RuleBase" id="RU000461"/>
    </source>
</evidence>
<reference evidence="11 12" key="1">
    <citation type="submission" date="2021-07" db="EMBL/GenBank/DDBJ databases">
        <title>The Aristolochia fimbriata genome: insights into angiosperm evolution, floral development and chemical biosynthesis.</title>
        <authorList>
            <person name="Jiao Y."/>
        </authorList>
    </citation>
    <scope>NUCLEOTIDE SEQUENCE [LARGE SCALE GENOMIC DNA]</scope>
    <source>
        <strain evidence="11">IBCAS-2021</strain>
        <tissue evidence="11">Leaf</tissue>
    </source>
</reference>
<comment type="caution">
    <text evidence="11">The sequence shown here is derived from an EMBL/GenBank/DDBJ whole genome shotgun (WGS) entry which is preliminary data.</text>
</comment>
<name>A0AAV7E6X0_ARIFI</name>
<evidence type="ECO:0000256" key="3">
    <source>
        <dbReference type="ARBA" id="ARBA00022617"/>
    </source>
</evidence>
<feature type="transmembrane region" description="Helical" evidence="10">
    <location>
        <begin position="6"/>
        <end position="24"/>
    </location>
</feature>
<dbReference type="PROSITE" id="PS00086">
    <property type="entry name" value="CYTOCHROME_P450"/>
    <property type="match status" value="1"/>
</dbReference>
<keyword evidence="3 8" id="KW-0349">Heme</keyword>
<dbReference type="GO" id="GO:0020037">
    <property type="term" value="F:heme binding"/>
    <property type="evidence" value="ECO:0007669"/>
    <property type="project" value="InterPro"/>
</dbReference>